<dbReference type="GO" id="GO:0005737">
    <property type="term" value="C:cytoplasm"/>
    <property type="evidence" value="ECO:0007669"/>
    <property type="project" value="UniProtKB-ARBA"/>
</dbReference>
<organism evidence="2 3">
    <name type="scientific">Pseudoalteromonas aurantia</name>
    <dbReference type="NCBI Taxonomy" id="43654"/>
    <lineage>
        <taxon>Bacteria</taxon>
        <taxon>Pseudomonadati</taxon>
        <taxon>Pseudomonadota</taxon>
        <taxon>Gammaproteobacteria</taxon>
        <taxon>Alteromonadales</taxon>
        <taxon>Pseudoalteromonadaceae</taxon>
        <taxon>Pseudoalteromonas</taxon>
    </lineage>
</organism>
<dbReference type="AlphaFoldDB" id="A0A5S3VF22"/>
<dbReference type="InterPro" id="IPR055343">
    <property type="entry name" value="CREG_beta-barrel"/>
</dbReference>
<proteinExistence type="predicted"/>
<dbReference type="PANTHER" id="PTHR13343">
    <property type="entry name" value="CREG1 PROTEIN"/>
    <property type="match status" value="1"/>
</dbReference>
<dbReference type="OrthoDB" id="9776211at2"/>
<evidence type="ECO:0000313" key="2">
    <source>
        <dbReference type="EMBL" id="TMO70463.1"/>
    </source>
</evidence>
<dbReference type="Proteomes" id="UP000307217">
    <property type="component" value="Unassembled WGS sequence"/>
</dbReference>
<dbReference type="RefSeq" id="WP_138589612.1">
    <property type="nucleotide sequence ID" value="NZ_PNBX01000003.1"/>
</dbReference>
<gene>
    <name evidence="2" type="ORF">CWC19_01210</name>
</gene>
<accession>A0A5S3VF22</accession>
<dbReference type="InterPro" id="IPR014419">
    <property type="entry name" value="HutZ"/>
</dbReference>
<dbReference type="PIRSF" id="PIRSF004633">
    <property type="entry name" value="UCP_PLP_oxd"/>
    <property type="match status" value="1"/>
</dbReference>
<name>A0A5S3VF22_9GAMM</name>
<feature type="domain" description="CREG-like beta-barrel" evidence="1">
    <location>
        <begin position="13"/>
        <end position="150"/>
    </location>
</feature>
<dbReference type="PANTHER" id="PTHR13343:SF17">
    <property type="entry name" value="CELLULAR REPRESSOR OF E1A-STIMULATED GENES, ISOFORM A"/>
    <property type="match status" value="1"/>
</dbReference>
<dbReference type="EMBL" id="PNBX01000003">
    <property type="protein sequence ID" value="TMO70463.1"/>
    <property type="molecule type" value="Genomic_DNA"/>
</dbReference>
<dbReference type="Gene3D" id="2.30.110.10">
    <property type="entry name" value="Electron Transport, Fmn-binding Protein, Chain A"/>
    <property type="match status" value="1"/>
</dbReference>
<evidence type="ECO:0000313" key="3">
    <source>
        <dbReference type="Proteomes" id="UP000307217"/>
    </source>
</evidence>
<comment type="caution">
    <text evidence="2">The sequence shown here is derived from an EMBL/GenBank/DDBJ whole genome shotgun (WGS) entry which is preliminary data.</text>
</comment>
<reference evidence="2 3" key="1">
    <citation type="submission" date="2018-01" db="EMBL/GenBank/DDBJ databases">
        <authorList>
            <person name="Paulsen S."/>
            <person name="Gram L.K."/>
        </authorList>
    </citation>
    <scope>NUCLEOTIDE SEQUENCE [LARGE SCALE GENOMIC DNA]</scope>
    <source>
        <strain evidence="2 3">S3790</strain>
    </source>
</reference>
<dbReference type="InterPro" id="IPR012349">
    <property type="entry name" value="Split_barrel_FMN-bd"/>
</dbReference>
<evidence type="ECO:0000259" key="1">
    <source>
        <dbReference type="Pfam" id="PF13883"/>
    </source>
</evidence>
<dbReference type="Pfam" id="PF13883">
    <property type="entry name" value="CREG_beta-barrel"/>
    <property type="match status" value="1"/>
</dbReference>
<protein>
    <submittedName>
        <fullName evidence="2">Pyridoxamine 5'-phosphate oxidase</fullName>
    </submittedName>
</protein>
<dbReference type="SUPFAM" id="SSF50475">
    <property type="entry name" value="FMN-binding split barrel"/>
    <property type="match status" value="1"/>
</dbReference>
<reference evidence="3" key="2">
    <citation type="submission" date="2019-06" db="EMBL/GenBank/DDBJ databases">
        <title>Co-occurence of chitin degradation, pigmentation and bioactivity in marine Pseudoalteromonas.</title>
        <authorList>
            <person name="Sonnenschein E.C."/>
            <person name="Bech P.K."/>
        </authorList>
    </citation>
    <scope>NUCLEOTIDE SEQUENCE [LARGE SCALE GENOMIC DNA]</scope>
    <source>
        <strain evidence="3">S3790</strain>
    </source>
</reference>
<sequence>MRDQALIEAKNQLISSSVAVLSTHSQTLAGYPFGSTVQFVCNDDNNVYLYISDIAQHAKNLAANNALSLTVFNQTSDDDPQTARLTLVGDATKLPKIQSVPYLNAFVEKYPSAQEYMTLNDFNIWRISIVRIRFIAGFGKIFWLEKNEWYT</sequence>